<keyword evidence="2 4" id="KW-0328">Glycosyltransferase</keyword>
<dbReference type="Gene3D" id="3.40.50.2000">
    <property type="entry name" value="Glycogen Phosphorylase B"/>
    <property type="match status" value="2"/>
</dbReference>
<evidence type="ECO:0000256" key="3">
    <source>
        <dbReference type="ARBA" id="ARBA00022679"/>
    </source>
</evidence>
<reference evidence="6" key="1">
    <citation type="submission" date="2018-01" db="EMBL/GenBank/DDBJ databases">
        <authorList>
            <person name="Mao J.F."/>
        </authorList>
    </citation>
    <scope>NUCLEOTIDE SEQUENCE</scope>
    <source>
        <strain evidence="6">Huo1</strain>
        <tissue evidence="6">Leaf</tissue>
    </source>
</reference>
<dbReference type="PROSITE" id="PS00375">
    <property type="entry name" value="UDPGT"/>
    <property type="match status" value="1"/>
</dbReference>
<dbReference type="Pfam" id="PF00201">
    <property type="entry name" value="UDPGT"/>
    <property type="match status" value="1"/>
</dbReference>
<dbReference type="InterPro" id="IPR050481">
    <property type="entry name" value="UDP-glycosyltransf_plant"/>
</dbReference>
<evidence type="ECO:0000256" key="1">
    <source>
        <dbReference type="ARBA" id="ARBA00009995"/>
    </source>
</evidence>
<dbReference type="Proteomes" id="UP000298416">
    <property type="component" value="Unassembled WGS sequence"/>
</dbReference>
<dbReference type="SUPFAM" id="SSF53756">
    <property type="entry name" value="UDP-Glycosyltransferase/glycogen phosphorylase"/>
    <property type="match status" value="1"/>
</dbReference>
<dbReference type="PANTHER" id="PTHR48048">
    <property type="entry name" value="GLYCOSYLTRANSFERASE"/>
    <property type="match status" value="1"/>
</dbReference>
<sequence length="443" mass="49027">MQTKMEEAIVLYSTPEHLNSLTCLALFIAKRYPSISVVLLCTASPPPLPAAPSLTFRHLPTPSLPPSATYNPLELFFEAPRLNNPNFRQALAEIAGKSNIRAIVLDFFCSYAFEVGERLSIPTYFCNTTSAFGLCALLYWPTVHEITGGEFGDAVEIPGCPVIPTTNLPDVIRFPQSLSYKHMIDTAINIQKSAGVIINTVYALELRALEALENNLCTPNLQTPPVYTMGPLIDVDYVEKNAAVECLRWLDSQPSKSVILLCFGRRGEFSAEQLREMAVGLENSGYGFIWAVRNPDLEAVLPEGFLERTGGRGLVLKSWAPQMEVLRHRSVGGFVTHCGQSSMLEAVWFGVPMICWPLYAEQKMNRIFMVEEMKVALAVELGPEGFVTAAELEERVRELMESRRGKEIRRRVADFKVAAGAAVREGGSAVVALDKFMMAVTRV</sequence>
<protein>
    <recommendedName>
        <fullName evidence="5">Glycosyltransferase</fullName>
        <ecNumber evidence="5">2.4.1.-</ecNumber>
    </recommendedName>
</protein>
<reference evidence="6" key="2">
    <citation type="submission" date="2020-08" db="EMBL/GenBank/DDBJ databases">
        <title>Plant Genome Project.</title>
        <authorList>
            <person name="Zhang R.-G."/>
        </authorList>
    </citation>
    <scope>NUCLEOTIDE SEQUENCE</scope>
    <source>
        <strain evidence="6">Huo1</strain>
        <tissue evidence="6">Leaf</tissue>
    </source>
</reference>
<evidence type="ECO:0000313" key="7">
    <source>
        <dbReference type="Proteomes" id="UP000298416"/>
    </source>
</evidence>
<dbReference type="EMBL" id="PNBA02000004">
    <property type="protein sequence ID" value="KAG6426541.1"/>
    <property type="molecule type" value="Genomic_DNA"/>
</dbReference>
<dbReference type="PANTHER" id="PTHR48048:SF30">
    <property type="entry name" value="GLYCOSYLTRANSFERASE"/>
    <property type="match status" value="1"/>
</dbReference>
<keyword evidence="7" id="KW-1185">Reference proteome</keyword>
<dbReference type="AlphaFoldDB" id="A0A8X8YB83"/>
<evidence type="ECO:0000256" key="2">
    <source>
        <dbReference type="ARBA" id="ARBA00022676"/>
    </source>
</evidence>
<accession>A0A8X8YB83</accession>
<proteinExistence type="inferred from homology"/>
<gene>
    <name evidence="6" type="ORF">SASPL_110766</name>
</gene>
<evidence type="ECO:0000256" key="5">
    <source>
        <dbReference type="RuleBase" id="RU362057"/>
    </source>
</evidence>
<dbReference type="FunFam" id="3.40.50.2000:FF:000056">
    <property type="entry name" value="Glycosyltransferase"/>
    <property type="match status" value="1"/>
</dbReference>
<dbReference type="CDD" id="cd03784">
    <property type="entry name" value="GT1_Gtf-like"/>
    <property type="match status" value="1"/>
</dbReference>
<evidence type="ECO:0000256" key="4">
    <source>
        <dbReference type="RuleBase" id="RU003718"/>
    </source>
</evidence>
<dbReference type="InterPro" id="IPR002213">
    <property type="entry name" value="UDP_glucos_trans"/>
</dbReference>
<dbReference type="GO" id="GO:0035251">
    <property type="term" value="F:UDP-glucosyltransferase activity"/>
    <property type="evidence" value="ECO:0007669"/>
    <property type="project" value="InterPro"/>
</dbReference>
<name>A0A8X8YB83_SALSN</name>
<evidence type="ECO:0000313" key="6">
    <source>
        <dbReference type="EMBL" id="KAG6426541.1"/>
    </source>
</evidence>
<comment type="caution">
    <text evidence="6">The sequence shown here is derived from an EMBL/GenBank/DDBJ whole genome shotgun (WGS) entry which is preliminary data.</text>
</comment>
<comment type="similarity">
    <text evidence="1 4">Belongs to the UDP-glycosyltransferase family.</text>
</comment>
<organism evidence="6">
    <name type="scientific">Salvia splendens</name>
    <name type="common">Scarlet sage</name>
    <dbReference type="NCBI Taxonomy" id="180675"/>
    <lineage>
        <taxon>Eukaryota</taxon>
        <taxon>Viridiplantae</taxon>
        <taxon>Streptophyta</taxon>
        <taxon>Embryophyta</taxon>
        <taxon>Tracheophyta</taxon>
        <taxon>Spermatophyta</taxon>
        <taxon>Magnoliopsida</taxon>
        <taxon>eudicotyledons</taxon>
        <taxon>Gunneridae</taxon>
        <taxon>Pentapetalae</taxon>
        <taxon>asterids</taxon>
        <taxon>lamiids</taxon>
        <taxon>Lamiales</taxon>
        <taxon>Lamiaceae</taxon>
        <taxon>Nepetoideae</taxon>
        <taxon>Mentheae</taxon>
        <taxon>Salviinae</taxon>
        <taxon>Salvia</taxon>
        <taxon>Salvia subgen. Calosphace</taxon>
        <taxon>core Calosphace</taxon>
    </lineage>
</organism>
<dbReference type="InterPro" id="IPR035595">
    <property type="entry name" value="UDP_glycos_trans_CS"/>
</dbReference>
<dbReference type="EC" id="2.4.1.-" evidence="5"/>
<dbReference type="OrthoDB" id="5835829at2759"/>
<keyword evidence="3 4" id="KW-0808">Transferase</keyword>